<feature type="transmembrane region" description="Helical" evidence="7">
    <location>
        <begin position="424"/>
        <end position="442"/>
    </location>
</feature>
<dbReference type="InterPro" id="IPR032816">
    <property type="entry name" value="VTT_dom"/>
</dbReference>
<feature type="transmembrane region" description="Helical" evidence="7">
    <location>
        <begin position="115"/>
        <end position="136"/>
    </location>
</feature>
<dbReference type="InterPro" id="IPR032818">
    <property type="entry name" value="DedA-like"/>
</dbReference>
<evidence type="ECO:0000256" key="3">
    <source>
        <dbReference type="ARBA" id="ARBA00022475"/>
    </source>
</evidence>
<name>A0A250KM31_9GAMM</name>
<feature type="domain" description="LssY-like C-terminal" evidence="9">
    <location>
        <begin position="469"/>
        <end position="582"/>
    </location>
</feature>
<evidence type="ECO:0000259" key="9">
    <source>
        <dbReference type="Pfam" id="PF14067"/>
    </source>
</evidence>
<feature type="transmembrane region" description="Helical" evidence="7">
    <location>
        <begin position="142"/>
        <end position="165"/>
    </location>
</feature>
<dbReference type="InterPro" id="IPR025902">
    <property type="entry name" value="LssY-like-C_dom"/>
</dbReference>
<feature type="transmembrane region" description="Helical" evidence="7">
    <location>
        <begin position="391"/>
        <end position="412"/>
    </location>
</feature>
<keyword evidence="11" id="KW-1185">Reference proteome</keyword>
<gene>
    <name evidence="10" type="ORF">sS8_0653</name>
</gene>
<dbReference type="GO" id="GO:0005886">
    <property type="term" value="C:plasma membrane"/>
    <property type="evidence" value="ECO:0007669"/>
    <property type="project" value="UniProtKB-SubCell"/>
</dbReference>
<dbReference type="AlphaFoldDB" id="A0A250KM31"/>
<protein>
    <submittedName>
        <fullName evidence="10">DedA family protein</fullName>
    </submittedName>
</protein>
<reference evidence="10 11" key="1">
    <citation type="submission" date="2016-12" db="EMBL/GenBank/DDBJ databases">
        <title>Genome sequencing of Methylocaldum marinum.</title>
        <authorList>
            <person name="Takeuchi M."/>
            <person name="Kamagata Y."/>
            <person name="Hiraoka S."/>
            <person name="Oshima K."/>
            <person name="Hattori M."/>
            <person name="Iwasaki W."/>
        </authorList>
    </citation>
    <scope>NUCLEOTIDE SEQUENCE [LARGE SCALE GENOMIC DNA]</scope>
    <source>
        <strain evidence="10 11">S8</strain>
    </source>
</reference>
<evidence type="ECO:0000256" key="4">
    <source>
        <dbReference type="ARBA" id="ARBA00022692"/>
    </source>
</evidence>
<feature type="transmembrane region" description="Helical" evidence="7">
    <location>
        <begin position="311"/>
        <end position="331"/>
    </location>
</feature>
<feature type="transmembrane region" description="Helical" evidence="7">
    <location>
        <begin position="177"/>
        <end position="195"/>
    </location>
</feature>
<evidence type="ECO:0000313" key="10">
    <source>
        <dbReference type="EMBL" id="BBA32618.1"/>
    </source>
</evidence>
<feature type="domain" description="VTT" evidence="8">
    <location>
        <begin position="37"/>
        <end position="160"/>
    </location>
</feature>
<keyword evidence="3" id="KW-1003">Cell membrane</keyword>
<evidence type="ECO:0000259" key="8">
    <source>
        <dbReference type="Pfam" id="PF09335"/>
    </source>
</evidence>
<evidence type="ECO:0000256" key="1">
    <source>
        <dbReference type="ARBA" id="ARBA00004651"/>
    </source>
</evidence>
<sequence length="633" mass="69990">MSFETIYAWIALHPHYAGLAVFLIAMAESLAVVGLLVPGVAMMFAAGALVGTGVLAFAPICAYAVAGAVVGDGISFWLGWRYRDRLSSFWPFSRYPGMIDRGIDYFHRYGGRSVLFGRFVGPVRAVIPLVAGMLAMPVRRFIYINVLSAVLWGPAYLLPGMAFGASLDLASQVTGRLAALLIALLAVLWLGAWLSKHVYLYFQPRAHQLILATFDLSREHPLLGRLTAPLIDPEQRDYAGLSVWAAILGLTGLLTCYLIPADVVPVSLEAWRNPWSDYALMVFEELGKAAAVSVFSIFVLGWLLIRNHGVAAAHFLGALGFALVVGALCNLADDNPPIDGHVLNAGAVYGFAAVLTADSASPRWRWLIYSTATLLVIVIGFARVYADTGEFLAVCFGLLLALVWLVLLGVAYRRHRHGDTPIRGLSWIATVCLVGIGTFFWHEHSLEEFYYRRPLLNVSEQQWSDQAWRFLPAYRVKTIGRPEQALSIQWASPIDAIRSDLLKLGWQEPKPLTPAQALYFLNPQTEMADLPVLPHFNQTDVDSLRMVRRTPAGRWLIVRFWPSGQQLEPEAVPIFQGSVAFLEERNLFGILKFSEEAINGMDALGIFIGELQSLRPLWLRTGEYGQTVVLLPP</sequence>
<evidence type="ECO:0000313" key="11">
    <source>
        <dbReference type="Proteomes" id="UP000266313"/>
    </source>
</evidence>
<dbReference type="PANTHER" id="PTHR30353:SF15">
    <property type="entry name" value="INNER MEMBRANE PROTEIN YABI"/>
    <property type="match status" value="1"/>
</dbReference>
<dbReference type="RefSeq" id="WP_119628384.1">
    <property type="nucleotide sequence ID" value="NZ_AP017928.1"/>
</dbReference>
<evidence type="ECO:0000256" key="7">
    <source>
        <dbReference type="SAM" id="Phobius"/>
    </source>
</evidence>
<accession>A0A250KM31</accession>
<keyword evidence="5 7" id="KW-1133">Transmembrane helix</keyword>
<dbReference type="KEGG" id="mmai:sS8_0653"/>
<dbReference type="Pfam" id="PF09335">
    <property type="entry name" value="VTT_dom"/>
    <property type="match status" value="1"/>
</dbReference>
<evidence type="ECO:0000256" key="2">
    <source>
        <dbReference type="ARBA" id="ARBA00010792"/>
    </source>
</evidence>
<organism evidence="10 11">
    <name type="scientific">Methylocaldum marinum</name>
    <dbReference type="NCBI Taxonomy" id="1432792"/>
    <lineage>
        <taxon>Bacteria</taxon>
        <taxon>Pseudomonadati</taxon>
        <taxon>Pseudomonadota</taxon>
        <taxon>Gammaproteobacteria</taxon>
        <taxon>Methylococcales</taxon>
        <taxon>Methylococcaceae</taxon>
        <taxon>Methylocaldum</taxon>
    </lineage>
</organism>
<dbReference type="OrthoDB" id="9780918at2"/>
<proteinExistence type="inferred from homology"/>
<feature type="transmembrane region" description="Helical" evidence="7">
    <location>
        <begin position="243"/>
        <end position="265"/>
    </location>
</feature>
<keyword evidence="4 7" id="KW-0812">Transmembrane</keyword>
<dbReference type="Proteomes" id="UP000266313">
    <property type="component" value="Chromosome"/>
</dbReference>
<feature type="transmembrane region" description="Helical" evidence="7">
    <location>
        <begin position="286"/>
        <end position="305"/>
    </location>
</feature>
<dbReference type="PANTHER" id="PTHR30353">
    <property type="entry name" value="INNER MEMBRANE PROTEIN DEDA-RELATED"/>
    <property type="match status" value="1"/>
</dbReference>
<keyword evidence="6 7" id="KW-0472">Membrane</keyword>
<comment type="similarity">
    <text evidence="2">Belongs to the DedA family.</text>
</comment>
<evidence type="ECO:0000256" key="6">
    <source>
        <dbReference type="ARBA" id="ARBA00023136"/>
    </source>
</evidence>
<dbReference type="Pfam" id="PF14067">
    <property type="entry name" value="LssY_C"/>
    <property type="match status" value="1"/>
</dbReference>
<feature type="transmembrane region" description="Helical" evidence="7">
    <location>
        <begin position="366"/>
        <end position="385"/>
    </location>
</feature>
<comment type="subcellular location">
    <subcellularLocation>
        <location evidence="1">Cell membrane</location>
        <topology evidence="1">Multi-pass membrane protein</topology>
    </subcellularLocation>
</comment>
<dbReference type="EMBL" id="AP017928">
    <property type="protein sequence ID" value="BBA32618.1"/>
    <property type="molecule type" value="Genomic_DNA"/>
</dbReference>
<evidence type="ECO:0000256" key="5">
    <source>
        <dbReference type="ARBA" id="ARBA00022989"/>
    </source>
</evidence>